<dbReference type="SUPFAM" id="SSF55120">
    <property type="entry name" value="Pseudouridine synthase"/>
    <property type="match status" value="1"/>
</dbReference>
<dbReference type="PIRSF" id="PIRSF001430">
    <property type="entry name" value="tRNA_psdUrid_synth"/>
    <property type="match status" value="1"/>
</dbReference>
<evidence type="ECO:0000259" key="8">
    <source>
        <dbReference type="Pfam" id="PF01416"/>
    </source>
</evidence>
<dbReference type="EMBL" id="UHFX01000003">
    <property type="protein sequence ID" value="SUO04269.1"/>
    <property type="molecule type" value="Genomic_DNA"/>
</dbReference>
<dbReference type="Proteomes" id="UP000255523">
    <property type="component" value="Unassembled WGS sequence"/>
</dbReference>
<dbReference type="CDD" id="cd02570">
    <property type="entry name" value="PseudoU_synth_EcTruA"/>
    <property type="match status" value="1"/>
</dbReference>
<name>A0A380LKB3_9FIRM</name>
<keyword evidence="3 4" id="KW-0413">Isomerase</keyword>
<dbReference type="GO" id="GO:0160147">
    <property type="term" value="F:tRNA pseudouridine(38-40) synthase activity"/>
    <property type="evidence" value="ECO:0007669"/>
    <property type="project" value="UniProtKB-EC"/>
</dbReference>
<dbReference type="Gene3D" id="3.30.70.660">
    <property type="entry name" value="Pseudouridine synthase I, catalytic domain, C-terminal subdomain"/>
    <property type="match status" value="1"/>
</dbReference>
<comment type="subunit">
    <text evidence="4">Homodimer.</text>
</comment>
<accession>A0A380LKB3</accession>
<dbReference type="InterPro" id="IPR020103">
    <property type="entry name" value="PsdUridine_synth_cat_dom_sf"/>
</dbReference>
<dbReference type="GeneID" id="77462143"/>
<organism evidence="9 10">
    <name type="scientific">Faecalicoccus pleomorphus</name>
    <dbReference type="NCBI Taxonomy" id="1323"/>
    <lineage>
        <taxon>Bacteria</taxon>
        <taxon>Bacillati</taxon>
        <taxon>Bacillota</taxon>
        <taxon>Erysipelotrichia</taxon>
        <taxon>Erysipelotrichales</taxon>
        <taxon>Erysipelotrichaceae</taxon>
        <taxon>Faecalicoccus</taxon>
    </lineage>
</organism>
<feature type="domain" description="Pseudouridine synthase I TruA alpha/beta" evidence="8">
    <location>
        <begin position="7"/>
        <end position="102"/>
    </location>
</feature>
<feature type="domain" description="Pseudouridine synthase I TruA alpha/beta" evidence="8">
    <location>
        <begin position="141"/>
        <end position="243"/>
    </location>
</feature>
<comment type="catalytic activity">
    <reaction evidence="4 7">
        <text>uridine(38/39/40) in tRNA = pseudouridine(38/39/40) in tRNA</text>
        <dbReference type="Rhea" id="RHEA:22376"/>
        <dbReference type="Rhea" id="RHEA-COMP:10085"/>
        <dbReference type="Rhea" id="RHEA-COMP:10087"/>
        <dbReference type="ChEBI" id="CHEBI:65314"/>
        <dbReference type="ChEBI" id="CHEBI:65315"/>
        <dbReference type="EC" id="5.4.99.12"/>
    </reaction>
</comment>
<sequence>MIIKCTVAYDGYNYAGWQKQENALGIQTIVEEALEKIQKSPVEIVASGRTDAHVHALGQVFHFQSEIAMQPWQYVKAMNALLPQDIRIQSAEIAPEDFHARFSCKSKQYAYIATYDVTDPFAYRYKAPLYQKLDMEKMLEAASYLIGEHDFTSFSSSRIDARKPKIKNVRLIEIRNKGKDVHFLFEGNGFLRYQVRMMTGTLIEVGKQRIQPLDVQQMLLEKNKEVCRYNAPPQGLYLMKVRY</sequence>
<evidence type="ECO:0000256" key="4">
    <source>
        <dbReference type="HAMAP-Rule" id="MF_00171"/>
    </source>
</evidence>
<dbReference type="Pfam" id="PF01416">
    <property type="entry name" value="PseudoU_synth_1"/>
    <property type="match status" value="2"/>
</dbReference>
<dbReference type="PANTHER" id="PTHR11142">
    <property type="entry name" value="PSEUDOURIDYLATE SYNTHASE"/>
    <property type="match status" value="1"/>
</dbReference>
<evidence type="ECO:0000256" key="3">
    <source>
        <dbReference type="ARBA" id="ARBA00023235"/>
    </source>
</evidence>
<evidence type="ECO:0000256" key="6">
    <source>
        <dbReference type="PIRSR" id="PIRSR001430-2"/>
    </source>
</evidence>
<keyword evidence="2 4" id="KW-0819">tRNA processing</keyword>
<evidence type="ECO:0000256" key="2">
    <source>
        <dbReference type="ARBA" id="ARBA00022694"/>
    </source>
</evidence>
<comment type="caution">
    <text evidence="4">Lacks conserved residue(s) required for the propagation of feature annotation.</text>
</comment>
<dbReference type="GO" id="GO:0031119">
    <property type="term" value="P:tRNA pseudouridine synthesis"/>
    <property type="evidence" value="ECO:0007669"/>
    <property type="project" value="UniProtKB-UniRule"/>
</dbReference>
<evidence type="ECO:0000256" key="7">
    <source>
        <dbReference type="RuleBase" id="RU003792"/>
    </source>
</evidence>
<evidence type="ECO:0000313" key="9">
    <source>
        <dbReference type="EMBL" id="SUO04269.1"/>
    </source>
</evidence>
<feature type="active site" description="Nucleophile" evidence="4 5">
    <location>
        <position position="51"/>
    </location>
</feature>
<dbReference type="GO" id="GO:0003723">
    <property type="term" value="F:RNA binding"/>
    <property type="evidence" value="ECO:0007669"/>
    <property type="project" value="InterPro"/>
</dbReference>
<evidence type="ECO:0000256" key="1">
    <source>
        <dbReference type="ARBA" id="ARBA00009375"/>
    </source>
</evidence>
<feature type="binding site" evidence="4 6">
    <location>
        <position position="109"/>
    </location>
    <ligand>
        <name>substrate</name>
    </ligand>
</feature>
<reference evidence="9 10" key="1">
    <citation type="submission" date="2018-06" db="EMBL/GenBank/DDBJ databases">
        <authorList>
            <consortium name="Pathogen Informatics"/>
            <person name="Doyle S."/>
        </authorList>
    </citation>
    <scope>NUCLEOTIDE SEQUENCE [LARGE SCALE GENOMIC DNA]</scope>
    <source>
        <strain evidence="9 10">NCTC11087</strain>
    </source>
</reference>
<dbReference type="InterPro" id="IPR020097">
    <property type="entry name" value="PsdUridine_synth_TruA_a/b_dom"/>
</dbReference>
<dbReference type="InterPro" id="IPR001406">
    <property type="entry name" value="PsdUridine_synth_TruA"/>
</dbReference>
<dbReference type="AlphaFoldDB" id="A0A380LKB3"/>
<keyword evidence="10" id="KW-1185">Reference proteome</keyword>
<dbReference type="InterPro" id="IPR020095">
    <property type="entry name" value="PsdUridine_synth_TruA_C"/>
</dbReference>
<dbReference type="EC" id="5.4.99.12" evidence="4"/>
<comment type="function">
    <text evidence="4">Formation of pseudouridine at positions 38, 39 and 40 in the anticodon stem and loop of transfer RNAs.</text>
</comment>
<evidence type="ECO:0000256" key="5">
    <source>
        <dbReference type="PIRSR" id="PIRSR001430-1"/>
    </source>
</evidence>
<dbReference type="PANTHER" id="PTHR11142:SF0">
    <property type="entry name" value="TRNA PSEUDOURIDINE SYNTHASE-LIKE 1"/>
    <property type="match status" value="1"/>
</dbReference>
<dbReference type="OrthoDB" id="9811823at2"/>
<dbReference type="InterPro" id="IPR020094">
    <property type="entry name" value="TruA/RsuA/RluB/E/F_N"/>
</dbReference>
<dbReference type="NCBIfam" id="TIGR00071">
    <property type="entry name" value="hisT_truA"/>
    <property type="match status" value="1"/>
</dbReference>
<gene>
    <name evidence="4 9" type="primary">truA</name>
    <name evidence="9" type="ORF">NCTC11087_01179</name>
</gene>
<comment type="similarity">
    <text evidence="1 4 7">Belongs to the tRNA pseudouridine synthase TruA family.</text>
</comment>
<dbReference type="RefSeq" id="WP_022790758.1">
    <property type="nucleotide sequence ID" value="NZ_UHFX01000003.1"/>
</dbReference>
<dbReference type="Gene3D" id="3.30.70.580">
    <property type="entry name" value="Pseudouridine synthase I, catalytic domain, N-terminal subdomain"/>
    <property type="match status" value="1"/>
</dbReference>
<protein>
    <recommendedName>
        <fullName evidence="4">tRNA pseudouridine synthase A</fullName>
        <ecNumber evidence="4">5.4.99.12</ecNumber>
    </recommendedName>
    <alternativeName>
        <fullName evidence="4">tRNA pseudouridine(38-40) synthase</fullName>
    </alternativeName>
    <alternativeName>
        <fullName evidence="4">tRNA pseudouridylate synthase I</fullName>
    </alternativeName>
    <alternativeName>
        <fullName evidence="4">tRNA-uridine isomerase I</fullName>
    </alternativeName>
</protein>
<dbReference type="HAMAP" id="MF_00171">
    <property type="entry name" value="TruA"/>
    <property type="match status" value="1"/>
</dbReference>
<dbReference type="FunFam" id="3.30.70.580:FF:000001">
    <property type="entry name" value="tRNA pseudouridine synthase A"/>
    <property type="match status" value="1"/>
</dbReference>
<proteinExistence type="inferred from homology"/>
<evidence type="ECO:0000313" key="10">
    <source>
        <dbReference type="Proteomes" id="UP000255523"/>
    </source>
</evidence>